<gene>
    <name evidence="6" type="ORF">BLEM_1629</name>
</gene>
<protein>
    <submittedName>
        <fullName evidence="6">LacI family transcriptional regulator</fullName>
    </submittedName>
</protein>
<dbReference type="SMART" id="SM00354">
    <property type="entry name" value="HTH_LACI"/>
    <property type="match status" value="1"/>
</dbReference>
<evidence type="ECO:0000256" key="2">
    <source>
        <dbReference type="ARBA" id="ARBA00023015"/>
    </source>
</evidence>
<sequence>MLCRGGDTVETVMVTIQEVAQASGASKTAVSLVLNNKDAKRVNPQVAERIRRAAEELGYRPNSIARSLRTKRTRTLGFISDEIASTPFAGKLILGAQDAARDLGYVLLTINTNNDAQIEDEGIAALRRYGVDGFLYAFMYHRVVRVPQSLLALPTVVLDAEDVDGVIPGIMPDEPHLSYAATERLVSAGRRRILYVGTTAPIPAREQRLSGYRQAMEDSPIGFDAELVVDISDDVDAFDVADEAIRRLRPDGIVCFNDIRATVVYDCMKTQGLVVGEDTDVIGIDNQPFIAQMLRPRLTSVELPHYEMGYWSVAKLVSIIEDRDPADLVLPEQLGEMPSLTQSHALAYGKVIDKQSVRM</sequence>
<evidence type="ECO:0000256" key="3">
    <source>
        <dbReference type="ARBA" id="ARBA00023125"/>
    </source>
</evidence>
<keyword evidence="4" id="KW-0804">Transcription</keyword>
<keyword evidence="1" id="KW-0678">Repressor</keyword>
<keyword evidence="2" id="KW-0805">Transcription regulation</keyword>
<name>A0A261FPB9_9BIFI</name>
<dbReference type="STRING" id="1603886.GCA_001895165_00052"/>
<accession>A0A261FPB9</accession>
<dbReference type="InterPro" id="IPR010982">
    <property type="entry name" value="Lambda_DNA-bd_dom_sf"/>
</dbReference>
<dbReference type="Pfam" id="PF00356">
    <property type="entry name" value="LacI"/>
    <property type="match status" value="1"/>
</dbReference>
<evidence type="ECO:0000256" key="4">
    <source>
        <dbReference type="ARBA" id="ARBA00023163"/>
    </source>
</evidence>
<reference evidence="6 7" key="1">
    <citation type="journal article" date="2017" name="BMC Genomics">
        <title>Comparative genomic and phylogenomic analyses of the Bifidobacteriaceae family.</title>
        <authorList>
            <person name="Lugli G.A."/>
            <person name="Milani C."/>
            <person name="Turroni F."/>
            <person name="Duranti S."/>
            <person name="Mancabelli L."/>
            <person name="Mangifesta M."/>
            <person name="Ferrario C."/>
            <person name="Modesto M."/>
            <person name="Mattarelli P."/>
            <person name="Jiri K."/>
            <person name="van Sinderen D."/>
            <person name="Ventura M."/>
        </authorList>
    </citation>
    <scope>NUCLEOTIDE SEQUENCE [LARGE SCALE GENOMIC DNA]</scope>
    <source>
        <strain evidence="6 7">DSM 28807</strain>
    </source>
</reference>
<dbReference type="Gene3D" id="3.40.50.2300">
    <property type="match status" value="2"/>
</dbReference>
<evidence type="ECO:0000259" key="5">
    <source>
        <dbReference type="PROSITE" id="PS50932"/>
    </source>
</evidence>
<evidence type="ECO:0000313" key="6">
    <source>
        <dbReference type="EMBL" id="OZG60997.1"/>
    </source>
</evidence>
<dbReference type="SUPFAM" id="SSF47413">
    <property type="entry name" value="lambda repressor-like DNA-binding domains"/>
    <property type="match status" value="1"/>
</dbReference>
<dbReference type="InterPro" id="IPR001761">
    <property type="entry name" value="Peripla_BP/Lac1_sug-bd_dom"/>
</dbReference>
<evidence type="ECO:0000256" key="1">
    <source>
        <dbReference type="ARBA" id="ARBA00022491"/>
    </source>
</evidence>
<dbReference type="InterPro" id="IPR000843">
    <property type="entry name" value="HTH_LacI"/>
</dbReference>
<dbReference type="AlphaFoldDB" id="A0A261FPB9"/>
<dbReference type="SUPFAM" id="SSF53822">
    <property type="entry name" value="Periplasmic binding protein-like I"/>
    <property type="match status" value="1"/>
</dbReference>
<dbReference type="InterPro" id="IPR028082">
    <property type="entry name" value="Peripla_BP_I"/>
</dbReference>
<dbReference type="PANTHER" id="PTHR30146">
    <property type="entry name" value="LACI-RELATED TRANSCRIPTIONAL REPRESSOR"/>
    <property type="match status" value="1"/>
</dbReference>
<dbReference type="Proteomes" id="UP000216352">
    <property type="component" value="Unassembled WGS sequence"/>
</dbReference>
<dbReference type="PROSITE" id="PS50932">
    <property type="entry name" value="HTH_LACI_2"/>
    <property type="match status" value="1"/>
</dbReference>
<dbReference type="Pfam" id="PF00532">
    <property type="entry name" value="Peripla_BP_1"/>
    <property type="match status" value="1"/>
</dbReference>
<dbReference type="GO" id="GO:0003700">
    <property type="term" value="F:DNA-binding transcription factor activity"/>
    <property type="evidence" value="ECO:0007669"/>
    <property type="project" value="TreeGrafter"/>
</dbReference>
<dbReference type="Gene3D" id="1.10.260.40">
    <property type="entry name" value="lambda repressor-like DNA-binding domains"/>
    <property type="match status" value="1"/>
</dbReference>
<dbReference type="CDD" id="cd01392">
    <property type="entry name" value="HTH_LacI"/>
    <property type="match status" value="1"/>
</dbReference>
<keyword evidence="3" id="KW-0238">DNA-binding</keyword>
<evidence type="ECO:0000313" key="7">
    <source>
        <dbReference type="Proteomes" id="UP000216352"/>
    </source>
</evidence>
<feature type="domain" description="HTH lacI-type" evidence="5">
    <location>
        <begin position="14"/>
        <end position="70"/>
    </location>
</feature>
<keyword evidence="7" id="KW-1185">Reference proteome</keyword>
<proteinExistence type="predicted"/>
<comment type="caution">
    <text evidence="6">The sequence shown here is derived from an EMBL/GenBank/DDBJ whole genome shotgun (WGS) entry which is preliminary data.</text>
</comment>
<dbReference type="CDD" id="cd06288">
    <property type="entry name" value="PBP1_sucrose_transcription_regulator"/>
    <property type="match status" value="1"/>
</dbReference>
<dbReference type="PANTHER" id="PTHR30146:SF148">
    <property type="entry name" value="HTH-TYPE TRANSCRIPTIONAL REPRESSOR PURR-RELATED"/>
    <property type="match status" value="1"/>
</dbReference>
<organism evidence="6 7">
    <name type="scientific">Bifidobacterium lemurum</name>
    <dbReference type="NCBI Taxonomy" id="1603886"/>
    <lineage>
        <taxon>Bacteria</taxon>
        <taxon>Bacillati</taxon>
        <taxon>Actinomycetota</taxon>
        <taxon>Actinomycetes</taxon>
        <taxon>Bifidobacteriales</taxon>
        <taxon>Bifidobacteriaceae</taxon>
        <taxon>Bifidobacterium</taxon>
    </lineage>
</organism>
<dbReference type="GO" id="GO:0000976">
    <property type="term" value="F:transcription cis-regulatory region binding"/>
    <property type="evidence" value="ECO:0007669"/>
    <property type="project" value="TreeGrafter"/>
</dbReference>
<dbReference type="EMBL" id="MWWX01000011">
    <property type="protein sequence ID" value="OZG60997.1"/>
    <property type="molecule type" value="Genomic_DNA"/>
</dbReference>